<proteinExistence type="predicted"/>
<accession>A0A6A4IHF8</accession>
<name>A0A6A4IHF8_APOLU</name>
<comment type="caution">
    <text evidence="1">The sequence shown here is derived from an EMBL/GenBank/DDBJ whole genome shotgun (WGS) entry which is preliminary data.</text>
</comment>
<sequence>MAVLKFFLVASFVVAGVFAEELPRGSRLKKDLLLRSDYISPAFPAAPAIAPAFPAAPAIAPAFPAAPAIAPAFPAAPAIPAVAAPVIPTTRVIPAVHTFPTAYSSSYRIDYPRSIINPGFHSYLY</sequence>
<dbReference type="Proteomes" id="UP000466442">
    <property type="component" value="Unassembled WGS sequence"/>
</dbReference>
<dbReference type="AlphaFoldDB" id="A0A6A4IHF8"/>
<gene>
    <name evidence="1" type="ORF">GE061_017806</name>
</gene>
<organism evidence="1 2">
    <name type="scientific">Apolygus lucorum</name>
    <name type="common">Small green plant bug</name>
    <name type="synonym">Lygocoris lucorum</name>
    <dbReference type="NCBI Taxonomy" id="248454"/>
    <lineage>
        <taxon>Eukaryota</taxon>
        <taxon>Metazoa</taxon>
        <taxon>Ecdysozoa</taxon>
        <taxon>Arthropoda</taxon>
        <taxon>Hexapoda</taxon>
        <taxon>Insecta</taxon>
        <taxon>Pterygota</taxon>
        <taxon>Neoptera</taxon>
        <taxon>Paraneoptera</taxon>
        <taxon>Hemiptera</taxon>
        <taxon>Heteroptera</taxon>
        <taxon>Panheteroptera</taxon>
        <taxon>Cimicomorpha</taxon>
        <taxon>Miridae</taxon>
        <taxon>Mirini</taxon>
        <taxon>Apolygus</taxon>
    </lineage>
</organism>
<keyword evidence="2" id="KW-1185">Reference proteome</keyword>
<evidence type="ECO:0000313" key="2">
    <source>
        <dbReference type="Proteomes" id="UP000466442"/>
    </source>
</evidence>
<dbReference type="EMBL" id="WIXP02000008">
    <property type="protein sequence ID" value="KAF6206572.1"/>
    <property type="molecule type" value="Genomic_DNA"/>
</dbReference>
<protein>
    <submittedName>
        <fullName evidence="1">Uncharacterized protein</fullName>
    </submittedName>
</protein>
<reference evidence="1" key="1">
    <citation type="journal article" date="2021" name="Mol. Ecol. Resour.">
        <title>Apolygus lucorum genome provides insights into omnivorousness and mesophyll feeding.</title>
        <authorList>
            <person name="Liu Y."/>
            <person name="Liu H."/>
            <person name="Wang H."/>
            <person name="Huang T."/>
            <person name="Liu B."/>
            <person name="Yang B."/>
            <person name="Yin L."/>
            <person name="Li B."/>
            <person name="Zhang Y."/>
            <person name="Zhang S."/>
            <person name="Jiang F."/>
            <person name="Zhang X."/>
            <person name="Ren Y."/>
            <person name="Wang B."/>
            <person name="Wang S."/>
            <person name="Lu Y."/>
            <person name="Wu K."/>
            <person name="Fan W."/>
            <person name="Wang G."/>
        </authorList>
    </citation>
    <scope>NUCLEOTIDE SEQUENCE</scope>
    <source>
        <strain evidence="1">12Hb</strain>
    </source>
</reference>
<evidence type="ECO:0000313" key="1">
    <source>
        <dbReference type="EMBL" id="KAF6206572.1"/>
    </source>
</evidence>